<dbReference type="InterPro" id="IPR003615">
    <property type="entry name" value="HNH_nuc"/>
</dbReference>
<keyword evidence="2" id="KW-0540">Nuclease</keyword>
<sequence length="424" mass="49919">MSTLNKLNKLDELRILLDKYCYKLLDTEFKHKDISVECPIHGVFLTTSYNIRNETMCFECYTNGTKIILPIPKIPELQNMKEIPDFENYMISKDAKIYSKLERNFLQINIESFKENKRRVRIKIYNNKGERKCMDLARLVALTYILNPENKPEVNHKDGKPYNNHYDNLEWNTKPENMEHARVNGLIKPVDQGIRVEQYDLQGNFIKKYDSMKEAAKENGVSTDSIKDCLYGKTKNPKYFIWKYTEIKEEVYDNEKWKPIIIDEVDTQYKISDKGRCRNKQGELLKGHEHQGKYICVDIVFIKGDDIIKKSKRLHVLVATAFIPNPENKPEVDHIDTNVQNNKVDNLRWYTHKENMNNENTKKKLYKAVLQMDKDGNILNEFKSINDAKDYVKKNYNKTTSGISDVCNGNPRYKTAGGFYWKFK</sequence>
<dbReference type="InterPro" id="IPR010896">
    <property type="entry name" value="NUMOD1"/>
</dbReference>
<feature type="domain" description="HNH nuclease" evidence="1">
    <location>
        <begin position="128"/>
        <end position="178"/>
    </location>
</feature>
<reference evidence="2" key="1">
    <citation type="journal article" date="2017" name="Science">
        <title>Giant viruses with an expanded complement of translation system components.</title>
        <authorList>
            <person name="Schulz F."/>
            <person name="Yutin N."/>
            <person name="Ivanova N.N."/>
            <person name="Ortega D.R."/>
            <person name="Lee T.K."/>
            <person name="Vierheilig J."/>
            <person name="Daims H."/>
            <person name="Horn M."/>
            <person name="Wagner M."/>
            <person name="Jensen G.J."/>
            <person name="Kyrpides N.C."/>
            <person name="Koonin E.V."/>
            <person name="Woyke T."/>
        </authorList>
    </citation>
    <scope>NUCLEOTIDE SEQUENCE</scope>
    <source>
        <strain evidence="2">KNV1</strain>
    </source>
</reference>
<dbReference type="Pfam" id="PF07453">
    <property type="entry name" value="NUMOD1"/>
    <property type="match status" value="1"/>
</dbReference>
<name>A0A1V0SJ74_9VIRU</name>
<dbReference type="GO" id="GO:0016788">
    <property type="term" value="F:hydrolase activity, acting on ester bonds"/>
    <property type="evidence" value="ECO:0007669"/>
    <property type="project" value="InterPro"/>
</dbReference>
<protein>
    <submittedName>
        <fullName evidence="2">HNH endonuclease</fullName>
    </submittedName>
</protein>
<dbReference type="SUPFAM" id="SSF54060">
    <property type="entry name" value="His-Me finger endonucleases"/>
    <property type="match status" value="2"/>
</dbReference>
<dbReference type="SMART" id="SM00507">
    <property type="entry name" value="HNHc"/>
    <property type="match status" value="2"/>
</dbReference>
<dbReference type="SMART" id="SM00497">
    <property type="entry name" value="IENR1"/>
    <property type="match status" value="2"/>
</dbReference>
<dbReference type="GO" id="GO:0004519">
    <property type="term" value="F:endonuclease activity"/>
    <property type="evidence" value="ECO:0007669"/>
    <property type="project" value="UniProtKB-KW"/>
</dbReference>
<dbReference type="InterPro" id="IPR044925">
    <property type="entry name" value="His-Me_finger_sf"/>
</dbReference>
<gene>
    <name evidence="2" type="ORF">Klosneuvirus_2_114</name>
</gene>
<proteinExistence type="predicted"/>
<keyword evidence="2" id="KW-0378">Hydrolase</keyword>
<dbReference type="Pfam" id="PF13392">
    <property type="entry name" value="HNH_3"/>
    <property type="match status" value="1"/>
</dbReference>
<dbReference type="InterPro" id="IPR010902">
    <property type="entry name" value="NUMOD4"/>
</dbReference>
<dbReference type="Gene3D" id="3.90.75.20">
    <property type="match status" value="2"/>
</dbReference>
<dbReference type="InterPro" id="IPR036388">
    <property type="entry name" value="WH-like_DNA-bd_sf"/>
</dbReference>
<accession>A0A1V0SJ74</accession>
<dbReference type="InterPro" id="IPR003647">
    <property type="entry name" value="Intron_nuc_1_rpt"/>
</dbReference>
<evidence type="ECO:0000259" key="1">
    <source>
        <dbReference type="SMART" id="SM00507"/>
    </source>
</evidence>
<evidence type="ECO:0000313" key="2">
    <source>
        <dbReference type="EMBL" id="ARF11678.1"/>
    </source>
</evidence>
<feature type="domain" description="HNH nuclease" evidence="1">
    <location>
        <begin position="303"/>
        <end position="356"/>
    </location>
</feature>
<keyword evidence="2" id="KW-0255">Endonuclease</keyword>
<dbReference type="Pfam" id="PF07463">
    <property type="entry name" value="NUMOD4"/>
    <property type="match status" value="1"/>
</dbReference>
<dbReference type="Gene3D" id="1.10.10.10">
    <property type="entry name" value="Winged helix-like DNA-binding domain superfamily/Winged helix DNA-binding domain"/>
    <property type="match status" value="2"/>
</dbReference>
<organism evidence="2">
    <name type="scientific">Klosneuvirus KNV1</name>
    <dbReference type="NCBI Taxonomy" id="1977640"/>
    <lineage>
        <taxon>Viruses</taxon>
        <taxon>Varidnaviria</taxon>
        <taxon>Bamfordvirae</taxon>
        <taxon>Nucleocytoviricota</taxon>
        <taxon>Megaviricetes</taxon>
        <taxon>Imitervirales</taxon>
        <taxon>Mimiviridae</taxon>
        <taxon>Klosneuvirinae</taxon>
        <taxon>Klosneuvirus</taxon>
    </lineage>
</organism>
<dbReference type="EMBL" id="KY684109">
    <property type="protein sequence ID" value="ARF11678.1"/>
    <property type="molecule type" value="Genomic_DNA"/>
</dbReference>